<evidence type="ECO:0000256" key="1">
    <source>
        <dbReference type="SAM" id="Phobius"/>
    </source>
</evidence>
<evidence type="ECO:0000313" key="3">
    <source>
        <dbReference type="Proteomes" id="UP000277671"/>
    </source>
</evidence>
<gene>
    <name evidence="2" type="ORF">BDK92_4321</name>
</gene>
<name>A0A495JLW0_9ACTN</name>
<dbReference type="EMBL" id="RBKT01000001">
    <property type="protein sequence ID" value="RKR89957.1"/>
    <property type="molecule type" value="Genomic_DNA"/>
</dbReference>
<keyword evidence="1" id="KW-0472">Membrane</keyword>
<keyword evidence="3" id="KW-1185">Reference proteome</keyword>
<accession>A0A495JLW0</accession>
<protein>
    <submittedName>
        <fullName evidence="2">Uncharacterized protein</fullName>
    </submittedName>
</protein>
<feature type="transmembrane region" description="Helical" evidence="1">
    <location>
        <begin position="6"/>
        <end position="25"/>
    </location>
</feature>
<dbReference type="Proteomes" id="UP000277671">
    <property type="component" value="Unassembled WGS sequence"/>
</dbReference>
<dbReference type="RefSeq" id="WP_281278632.1">
    <property type="nucleotide sequence ID" value="NZ_RBKT01000001.1"/>
</dbReference>
<dbReference type="AlphaFoldDB" id="A0A495JLW0"/>
<reference evidence="2 3" key="1">
    <citation type="submission" date="2018-10" db="EMBL/GenBank/DDBJ databases">
        <title>Sequencing the genomes of 1000 actinobacteria strains.</title>
        <authorList>
            <person name="Klenk H.-P."/>
        </authorList>
    </citation>
    <scope>NUCLEOTIDE SEQUENCE [LARGE SCALE GENOMIC DNA]</scope>
    <source>
        <strain evidence="2 3">DSM 45175</strain>
    </source>
</reference>
<keyword evidence="1" id="KW-1133">Transmembrane helix</keyword>
<comment type="caution">
    <text evidence="2">The sequence shown here is derived from an EMBL/GenBank/DDBJ whole genome shotgun (WGS) entry which is preliminary data.</text>
</comment>
<evidence type="ECO:0000313" key="2">
    <source>
        <dbReference type="EMBL" id="RKR89957.1"/>
    </source>
</evidence>
<sequence>MLEAAVLWLLVTIEVVFVGWVLVTVRRRHVGARRRRSVRR</sequence>
<keyword evidence="1" id="KW-0812">Transmembrane</keyword>
<organism evidence="2 3">
    <name type="scientific">Micromonospora pisi</name>
    <dbReference type="NCBI Taxonomy" id="589240"/>
    <lineage>
        <taxon>Bacteria</taxon>
        <taxon>Bacillati</taxon>
        <taxon>Actinomycetota</taxon>
        <taxon>Actinomycetes</taxon>
        <taxon>Micromonosporales</taxon>
        <taxon>Micromonosporaceae</taxon>
        <taxon>Micromonospora</taxon>
    </lineage>
</organism>
<proteinExistence type="predicted"/>